<accession>A0A1I5QAZ5</accession>
<proteinExistence type="predicted"/>
<dbReference type="EMBL" id="FOXA01000006">
    <property type="protein sequence ID" value="SFP43484.1"/>
    <property type="molecule type" value="Genomic_DNA"/>
</dbReference>
<protein>
    <recommendedName>
        <fullName evidence="3">DnaA N-terminal domain-containing protein</fullName>
    </recommendedName>
</protein>
<evidence type="ECO:0000313" key="2">
    <source>
        <dbReference type="Proteomes" id="UP000199356"/>
    </source>
</evidence>
<evidence type="ECO:0000313" key="1">
    <source>
        <dbReference type="EMBL" id="SFP43484.1"/>
    </source>
</evidence>
<dbReference type="InterPro" id="IPR036390">
    <property type="entry name" value="WH_DNA-bd_sf"/>
</dbReference>
<dbReference type="Gene3D" id="3.30.300.180">
    <property type="match status" value="1"/>
</dbReference>
<evidence type="ECO:0008006" key="3">
    <source>
        <dbReference type="Google" id="ProtNLM"/>
    </source>
</evidence>
<dbReference type="RefSeq" id="WP_093421015.1">
    <property type="nucleotide sequence ID" value="NZ_FOXA01000006.1"/>
</dbReference>
<sequence length="229" mass="25618">MQSRRITGVGAGVVKYDILTALSLIGLTGSPGFRTSMLRLISMVTSRYNWINDEVSVGQRDLARMWGVDERTVKREIKRLTAANLIVCTRPGVRGRVAAYRLNRAEVLRLSRDRWGDVGTDFADRMDGHAEDETPRVVKVDFGRKAQSAAAGQGTWAATRQRLEREDPALFGAWFQHVDCETFTRDAVVLTCAKRFVASYIETHLSARLMSAVEAELGPVDRLTIRCED</sequence>
<dbReference type="AlphaFoldDB" id="A0A1I5QAZ5"/>
<dbReference type="Proteomes" id="UP000199356">
    <property type="component" value="Unassembled WGS sequence"/>
</dbReference>
<dbReference type="SUPFAM" id="SSF46785">
    <property type="entry name" value="Winged helix' DNA-binding domain"/>
    <property type="match status" value="1"/>
</dbReference>
<reference evidence="1 2" key="1">
    <citation type="submission" date="2016-10" db="EMBL/GenBank/DDBJ databases">
        <authorList>
            <person name="de Groot N.N."/>
        </authorList>
    </citation>
    <scope>NUCLEOTIDE SEQUENCE [LARGE SCALE GENOMIC DNA]</scope>
    <source>
        <strain evidence="1 2">DSM 19547</strain>
    </source>
</reference>
<keyword evidence="2" id="KW-1185">Reference proteome</keyword>
<dbReference type="OrthoDB" id="7657434at2"/>
<gene>
    <name evidence="1" type="ORF">SAMN04488047_106156</name>
</gene>
<name>A0A1I5QAZ5_9RHOB</name>
<organism evidence="1 2">
    <name type="scientific">Tranquillimonas alkanivorans</name>
    <dbReference type="NCBI Taxonomy" id="441119"/>
    <lineage>
        <taxon>Bacteria</taxon>
        <taxon>Pseudomonadati</taxon>
        <taxon>Pseudomonadota</taxon>
        <taxon>Alphaproteobacteria</taxon>
        <taxon>Rhodobacterales</taxon>
        <taxon>Roseobacteraceae</taxon>
        <taxon>Tranquillimonas</taxon>
    </lineage>
</organism>
<dbReference type="InterPro" id="IPR038454">
    <property type="entry name" value="DnaA_N_sf"/>
</dbReference>